<feature type="domain" description="GST N-terminal" evidence="1">
    <location>
        <begin position="12"/>
        <end position="91"/>
    </location>
</feature>
<evidence type="ECO:0000259" key="2">
    <source>
        <dbReference type="PROSITE" id="PS50405"/>
    </source>
</evidence>
<dbReference type="InterPro" id="IPR010987">
    <property type="entry name" value="Glutathione-S-Trfase_C-like"/>
</dbReference>
<dbReference type="SFLD" id="SFLDG00358">
    <property type="entry name" value="Main_(cytGST)"/>
    <property type="match status" value="1"/>
</dbReference>
<evidence type="ECO:0000313" key="3">
    <source>
        <dbReference type="EMBL" id="SPS05866.1"/>
    </source>
</evidence>
<protein>
    <submittedName>
        <fullName evidence="3">Glutathione S-transferase domain-containing protein</fullName>
    </submittedName>
</protein>
<feature type="domain" description="GST C-terminal" evidence="2">
    <location>
        <begin position="95"/>
        <end position="215"/>
    </location>
</feature>
<dbReference type="PROSITE" id="PS50405">
    <property type="entry name" value="GST_CTER"/>
    <property type="match status" value="1"/>
</dbReference>
<sequence length="228" mass="26580">MIDKTPFVVPHAVPVLYSFRRCPYAMRARLAIAIAGVEVELREIELRHKPEAMLALSPKGTVPVLQLDNGIVIDESLDIMLWALHKNDPAQWIGSRVEMKDAIQLIQSNDLDFKPYLDRYKYADRYTEFSRFHYRQHGERFLTELEQRLQHNHYVTAHHFALADAAILPFVRQFAAVDVEWFESSPYPEVRKWLNRFLNSRLFAVSMKKYPPWRPGDPCLFFGGAGFS</sequence>
<dbReference type="SUPFAM" id="SSF47616">
    <property type="entry name" value="GST C-terminal domain-like"/>
    <property type="match status" value="1"/>
</dbReference>
<name>A0A2X0SJ66_9PROT</name>
<dbReference type="PANTHER" id="PTHR43968:SF6">
    <property type="entry name" value="GLUTATHIONE S-TRANSFERASE OMEGA"/>
    <property type="match status" value="1"/>
</dbReference>
<accession>A0A2X0SJ66</accession>
<dbReference type="GO" id="GO:0005737">
    <property type="term" value="C:cytoplasm"/>
    <property type="evidence" value="ECO:0007669"/>
    <property type="project" value="TreeGrafter"/>
</dbReference>
<gene>
    <name evidence="3" type="ORF">NITFAB_1456</name>
</gene>
<dbReference type="SUPFAM" id="SSF52833">
    <property type="entry name" value="Thioredoxin-like"/>
    <property type="match status" value="1"/>
</dbReference>
<dbReference type="GO" id="GO:0016740">
    <property type="term" value="F:transferase activity"/>
    <property type="evidence" value="ECO:0007669"/>
    <property type="project" value="UniProtKB-KW"/>
</dbReference>
<dbReference type="Gene3D" id="1.20.1050.10">
    <property type="match status" value="1"/>
</dbReference>
<dbReference type="Pfam" id="PF13410">
    <property type="entry name" value="GST_C_2"/>
    <property type="match status" value="1"/>
</dbReference>
<dbReference type="InterPro" id="IPR004045">
    <property type="entry name" value="Glutathione_S-Trfase_N"/>
</dbReference>
<dbReference type="Gene3D" id="3.40.30.10">
    <property type="entry name" value="Glutaredoxin"/>
    <property type="match status" value="1"/>
</dbReference>
<dbReference type="InterPro" id="IPR050983">
    <property type="entry name" value="GST_Omega/HSP26"/>
</dbReference>
<organism evidence="3">
    <name type="scientific">Candidatus Nitrotoga fabula</name>
    <dbReference type="NCBI Taxonomy" id="2182327"/>
    <lineage>
        <taxon>Bacteria</taxon>
        <taxon>Pseudomonadati</taxon>
        <taxon>Pseudomonadota</taxon>
        <taxon>Betaproteobacteria</taxon>
        <taxon>Nitrosomonadales</taxon>
        <taxon>Gallionellaceae</taxon>
        <taxon>Candidatus Nitrotoga</taxon>
    </lineage>
</organism>
<dbReference type="PANTHER" id="PTHR43968">
    <property type="match status" value="1"/>
</dbReference>
<proteinExistence type="predicted"/>
<reference evidence="3" key="1">
    <citation type="submission" date="2018-05" db="EMBL/GenBank/DDBJ databases">
        <authorList>
            <person name="Lanie J.A."/>
            <person name="Ng W.-L."/>
            <person name="Kazmierczak K.M."/>
            <person name="Andrzejewski T.M."/>
            <person name="Davidsen T.M."/>
            <person name="Wayne K.J."/>
            <person name="Tettelin H."/>
            <person name="Glass J.I."/>
            <person name="Rusch D."/>
            <person name="Podicherti R."/>
            <person name="Tsui H.-C.T."/>
            <person name="Winkler M.E."/>
        </authorList>
    </citation>
    <scope>NUCLEOTIDE SEQUENCE</scope>
    <source>
        <strain evidence="3">KNB</strain>
    </source>
</reference>
<dbReference type="InterPro" id="IPR036249">
    <property type="entry name" value="Thioredoxin-like_sf"/>
</dbReference>
<dbReference type="InterPro" id="IPR036282">
    <property type="entry name" value="Glutathione-S-Trfase_C_sf"/>
</dbReference>
<evidence type="ECO:0000259" key="1">
    <source>
        <dbReference type="PROSITE" id="PS50404"/>
    </source>
</evidence>
<dbReference type="SFLD" id="SFLDS00019">
    <property type="entry name" value="Glutathione_Transferase_(cytos"/>
    <property type="match status" value="1"/>
</dbReference>
<dbReference type="PROSITE" id="PS50404">
    <property type="entry name" value="GST_NTER"/>
    <property type="match status" value="1"/>
</dbReference>
<dbReference type="AlphaFoldDB" id="A0A2X0SJ66"/>
<dbReference type="CDD" id="cd03060">
    <property type="entry name" value="GST_N_Omega_like"/>
    <property type="match status" value="1"/>
</dbReference>
<keyword evidence="3" id="KW-0808">Transferase</keyword>
<dbReference type="Pfam" id="PF13417">
    <property type="entry name" value="GST_N_3"/>
    <property type="match status" value="1"/>
</dbReference>
<dbReference type="CDD" id="cd03196">
    <property type="entry name" value="GST_C_5"/>
    <property type="match status" value="1"/>
</dbReference>
<dbReference type="EMBL" id="LS423452">
    <property type="protein sequence ID" value="SPS05866.1"/>
    <property type="molecule type" value="Genomic_DNA"/>
</dbReference>
<dbReference type="InterPro" id="IPR040079">
    <property type="entry name" value="Glutathione_S-Trfase"/>
</dbReference>